<feature type="domain" description="DUF4468" evidence="2">
    <location>
        <begin position="44"/>
        <end position="133"/>
    </location>
</feature>
<dbReference type="Gene3D" id="3.30.530.80">
    <property type="match status" value="1"/>
</dbReference>
<gene>
    <name evidence="3" type="ORF">M094_1433</name>
</gene>
<reference evidence="3 4" key="1">
    <citation type="submission" date="2014-04" db="EMBL/GenBank/DDBJ databases">
        <authorList>
            <person name="Sears C."/>
            <person name="Carroll K."/>
            <person name="Sack B.R."/>
            <person name="Qadri F."/>
            <person name="Myers L.L."/>
            <person name="Chung G.-T."/>
            <person name="Escheverria P."/>
            <person name="Fraser C.M."/>
            <person name="Sadzewicz L."/>
            <person name="Shefchek K.A."/>
            <person name="Tallon L."/>
            <person name="Das S.P."/>
            <person name="Daugherty S."/>
            <person name="Mongodin E.F."/>
        </authorList>
    </citation>
    <scope>NUCLEOTIDE SEQUENCE [LARGE SCALE GENOMIC DNA]</scope>
    <source>
        <strain evidence="3 4">3978 T3 ii</strain>
    </source>
</reference>
<dbReference type="InterPro" id="IPR027823">
    <property type="entry name" value="DUF4468"/>
</dbReference>
<comment type="caution">
    <text evidence="3">The sequence shown here is derived from an EMBL/GenBank/DDBJ whole genome shotgun (WGS) entry which is preliminary data.</text>
</comment>
<name>A0A078S3E2_BACUN</name>
<keyword evidence="1" id="KW-0732">Signal</keyword>
<organism evidence="3 4">
    <name type="scientific">Bacteroides uniformis str. 3978 T3 ii</name>
    <dbReference type="NCBI Taxonomy" id="1339349"/>
    <lineage>
        <taxon>Bacteria</taxon>
        <taxon>Pseudomonadati</taxon>
        <taxon>Bacteroidota</taxon>
        <taxon>Bacteroidia</taxon>
        <taxon>Bacteroidales</taxon>
        <taxon>Bacteroidaceae</taxon>
        <taxon>Bacteroides</taxon>
    </lineage>
</organism>
<accession>A0A078S3E2</accession>
<protein>
    <recommendedName>
        <fullName evidence="2">DUF4468 domain-containing protein</fullName>
    </recommendedName>
</protein>
<dbReference type="EMBL" id="JNHN01000174">
    <property type="protein sequence ID" value="KDS50507.1"/>
    <property type="molecule type" value="Genomic_DNA"/>
</dbReference>
<proteinExistence type="predicted"/>
<evidence type="ECO:0000259" key="2">
    <source>
        <dbReference type="Pfam" id="PF14730"/>
    </source>
</evidence>
<evidence type="ECO:0000313" key="3">
    <source>
        <dbReference type="EMBL" id="KDS50507.1"/>
    </source>
</evidence>
<dbReference type="Proteomes" id="UP000028013">
    <property type="component" value="Unassembled WGS sequence"/>
</dbReference>
<feature type="chain" id="PRO_5001744670" description="DUF4468 domain-containing protein" evidence="1">
    <location>
        <begin position="23"/>
        <end position="381"/>
    </location>
</feature>
<evidence type="ECO:0000256" key="1">
    <source>
        <dbReference type="SAM" id="SignalP"/>
    </source>
</evidence>
<sequence length="381" mass="42240">MKNLTQLLFTLFCLCLPAMLQAQDRDDSKYLAGAVPEVDGKVVFTKEFSIPGMSQDEIYERLLGWMDARLKENENTSRVVFSDKEKGQIVGIGDEWIVFSSTALSLDRTKILYQLTVTCQPEKSVLEVEKIRFNYREGKEKYTAEEWIVDKYALNKAKTKLVRGLAKWRRKTVDFVDDLCLGAAEALSATTAKAPVEEKKEEKKEVKAVVNSGPTVITPKKQVTVEPAQAAEKASEGIVKDAQVIEVPQVKKPAALVPAQKSQQQEYKTIAPEQLSADAIQTGAGKLVIVIGQEPFNMTMMTANSGGSLGKVNGKPVVFSILSPDQPYEQMEKAESYTIRFYPTGQTEPTVILECKKLPSPATMEGMPRTYVGEILKAMVK</sequence>
<dbReference type="Pfam" id="PF14730">
    <property type="entry name" value="DUF4468"/>
    <property type="match status" value="1"/>
</dbReference>
<dbReference type="PATRIC" id="fig|1339349.3.peg.2602"/>
<evidence type="ECO:0000313" key="4">
    <source>
        <dbReference type="Proteomes" id="UP000028013"/>
    </source>
</evidence>
<dbReference type="AlphaFoldDB" id="A0A078S3E2"/>
<dbReference type="RefSeq" id="WP_035448863.1">
    <property type="nucleotide sequence ID" value="NZ_JNHN01000174.1"/>
</dbReference>
<dbReference type="CDD" id="cd12190">
    <property type="entry name" value="Bacova_04320_like"/>
    <property type="match status" value="1"/>
</dbReference>
<feature type="signal peptide" evidence="1">
    <location>
        <begin position="1"/>
        <end position="22"/>
    </location>
</feature>